<gene>
    <name evidence="1" type="ORF">BG61_09780</name>
</gene>
<dbReference type="AlphaFoldDB" id="A0A069PP06"/>
<evidence type="ECO:0000313" key="1">
    <source>
        <dbReference type="EMBL" id="KDR42370.1"/>
    </source>
</evidence>
<sequence>MRNLFPDPICWFEGMPLLPQHFQTQALHAAGHAALLAGAARPQFWGVLSLEQEEAGLTEGLVRITALDAILADGLPIRHTVDDPVLQVDVRQAFSSPEQTVTVYLAVPPLYRGGQLDQRGARYLQQQSNDVPDLTAGADPATITTWRPRLHLMTGLGNQEYDRLPLMRLRQQGGGVALTEYVAPCPLVRPDTLLGQRVMRMLLRAREKCVFLAGRLGAARHAGELDDAAQIERQLTALWMRLPELEAALLSRAAHPLDLHRVLAGMAGALAGLRPERGVPVFAPFDYMELLASFDPLLEWIDDALSTVREGYRVRQFAEEAGGFWIGPPFDSGTLQKELVVGLRMPADAGERDAGAWFDETVIASRPHLPTLVRQRMRGLSRRRLAREERAAYSAGDDTAMFAIVLDDTWFDYTQPLVIDVRPGAARVAPWAMQLFTPTDEAPEGTARAGRDGNE</sequence>
<dbReference type="InterPro" id="IPR010263">
    <property type="entry name" value="T6SS_TssK"/>
</dbReference>
<dbReference type="PANTHER" id="PTHR35566">
    <property type="entry name" value="BLR3599 PROTEIN"/>
    <property type="match status" value="1"/>
</dbReference>
<dbReference type="NCBIfam" id="TIGR03353">
    <property type="entry name" value="VI_chp_4"/>
    <property type="match status" value="1"/>
</dbReference>
<protein>
    <submittedName>
        <fullName evidence="1">Type VI secretion protein</fullName>
    </submittedName>
</protein>
<organism evidence="1 2">
    <name type="scientific">Caballeronia glathei</name>
    <dbReference type="NCBI Taxonomy" id="60547"/>
    <lineage>
        <taxon>Bacteria</taxon>
        <taxon>Pseudomonadati</taxon>
        <taxon>Pseudomonadota</taxon>
        <taxon>Betaproteobacteria</taxon>
        <taxon>Burkholderiales</taxon>
        <taxon>Burkholderiaceae</taxon>
        <taxon>Caballeronia</taxon>
    </lineage>
</organism>
<dbReference type="STRING" id="60547.GCA_000751215_06499"/>
<dbReference type="EMBL" id="JFHC01000017">
    <property type="protein sequence ID" value="KDR42370.1"/>
    <property type="molecule type" value="Genomic_DNA"/>
</dbReference>
<keyword evidence="2" id="KW-1185">Reference proteome</keyword>
<proteinExistence type="predicted"/>
<reference evidence="1 2" key="1">
    <citation type="submission" date="2014-03" db="EMBL/GenBank/DDBJ databases">
        <title>Draft Genome Sequences of Four Burkholderia Strains.</title>
        <authorList>
            <person name="Liu X.Y."/>
            <person name="Li C.X."/>
            <person name="Xu J.H."/>
        </authorList>
    </citation>
    <scope>NUCLEOTIDE SEQUENCE [LARGE SCALE GENOMIC DNA]</scope>
    <source>
        <strain evidence="1 2">DSM 50014</strain>
    </source>
</reference>
<dbReference type="RefSeq" id="WP_051672484.1">
    <property type="nucleotide sequence ID" value="NZ_CADFFX010000023.1"/>
</dbReference>
<accession>A0A069PP06</accession>
<dbReference type="Pfam" id="PF05936">
    <property type="entry name" value="T6SS_VasE"/>
    <property type="match status" value="1"/>
</dbReference>
<dbReference type="PANTHER" id="PTHR35566:SF1">
    <property type="entry name" value="TYPE VI SECRETION SYSTEM BASEPLATE COMPONENT TSSK1"/>
    <property type="match status" value="1"/>
</dbReference>
<name>A0A069PP06_9BURK</name>
<dbReference type="Proteomes" id="UP000027466">
    <property type="component" value="Unassembled WGS sequence"/>
</dbReference>
<evidence type="ECO:0000313" key="2">
    <source>
        <dbReference type="Proteomes" id="UP000027466"/>
    </source>
</evidence>
<comment type="caution">
    <text evidence="1">The sequence shown here is derived from an EMBL/GenBank/DDBJ whole genome shotgun (WGS) entry which is preliminary data.</text>
</comment>